<organism evidence="1">
    <name type="scientific">Western grey kangaroopox virus</name>
    <dbReference type="NCBI Taxonomy" id="1566307"/>
    <lineage>
        <taxon>Viruses</taxon>
        <taxon>Varidnaviria</taxon>
        <taxon>Bamfordvirae</taxon>
        <taxon>Nucleocytoviricota</taxon>
        <taxon>Pokkesviricetes</taxon>
        <taxon>Chitovirales</taxon>
        <taxon>Poxviridae</taxon>
        <taxon>Chordopoxvirinae</taxon>
        <taxon>Macropopoxvirus</taxon>
        <taxon>Macropopoxvirus mfuliginosuspox</taxon>
        <taxon>Western kangaroopox virus</taxon>
    </lineage>
</organism>
<dbReference type="Proteomes" id="UP000318778">
    <property type="component" value="Segment"/>
</dbReference>
<keyword evidence="2" id="KW-1185">Reference proteome</keyword>
<reference evidence="1" key="1">
    <citation type="journal article" date="2017" name="Virus Res.">
        <title>Complete genomic characterisation of two novel poxviruses (WKPV and EKPV) from western and eastern grey kangaroos.</title>
        <authorList>
            <person name="Bennett M."/>
            <person name="Tu S.L."/>
            <person name="Upton C."/>
            <person name="McArtor C."/>
            <person name="Gillett A."/>
            <person name="Laird T."/>
            <person name="O'Dea M."/>
        </authorList>
    </citation>
    <scope>NUCLEOTIDE SEQUENCE [LARGE SCALE GENOMIC DNA]</scope>
    <source>
        <strain evidence="1">Western Australia</strain>
    </source>
</reference>
<evidence type="ECO:0000313" key="1">
    <source>
        <dbReference type="EMBL" id="ATI21006.1"/>
    </source>
</evidence>
<protein>
    <submittedName>
        <fullName evidence="1">Uncharacterized protein</fullName>
    </submittedName>
</protein>
<accession>A0A2C9DSM3</accession>
<sequence>MKLVDFGYTEGDVEANMEKNTRKRLAVRYVAVKERYPFLYSTSRLVLVPTPQELRLYRAVLEDSYPSVNLQCARVYRRLKYVSSEDEAKVEAAPREPV</sequence>
<dbReference type="EMBL" id="MF467280">
    <property type="protein sequence ID" value="ATI21006.1"/>
    <property type="molecule type" value="Genomic_DNA"/>
</dbReference>
<evidence type="ECO:0000313" key="2">
    <source>
        <dbReference type="Proteomes" id="UP000318778"/>
    </source>
</evidence>
<proteinExistence type="predicted"/>
<name>A0A2C9DSM3_9POXV</name>